<evidence type="ECO:0000313" key="1">
    <source>
        <dbReference type="EMBL" id="SHG96365.1"/>
    </source>
</evidence>
<dbReference type="RefSeq" id="WP_073409708.1">
    <property type="nucleotide sequence ID" value="NZ_FQWH01000005.1"/>
</dbReference>
<dbReference type="SUPFAM" id="SSF49464">
    <property type="entry name" value="Carboxypeptidase regulatory domain-like"/>
    <property type="match status" value="1"/>
</dbReference>
<organism evidence="1 2">
    <name type="scientific">Flavobacterium johnsoniae</name>
    <name type="common">Cytophaga johnsonae</name>
    <dbReference type="NCBI Taxonomy" id="986"/>
    <lineage>
        <taxon>Bacteria</taxon>
        <taxon>Pseudomonadati</taxon>
        <taxon>Bacteroidota</taxon>
        <taxon>Flavobacteriia</taxon>
        <taxon>Flavobacteriales</taxon>
        <taxon>Flavobacteriaceae</taxon>
        <taxon>Flavobacterium</taxon>
    </lineage>
</organism>
<protein>
    <recommendedName>
        <fullName evidence="3">Carboxypeptidase regulatory-like domain-containing protein</fullName>
    </recommendedName>
</protein>
<reference evidence="1 2" key="1">
    <citation type="submission" date="2016-11" db="EMBL/GenBank/DDBJ databases">
        <authorList>
            <person name="Jaros S."/>
            <person name="Januszkiewicz K."/>
            <person name="Wedrychowicz H."/>
        </authorList>
    </citation>
    <scope>NUCLEOTIDE SEQUENCE [LARGE SCALE GENOMIC DNA]</scope>
    <source>
        <strain evidence="1 2">DSM 6792</strain>
    </source>
</reference>
<dbReference type="Proteomes" id="UP000184112">
    <property type="component" value="Unassembled WGS sequence"/>
</dbReference>
<evidence type="ECO:0000313" key="2">
    <source>
        <dbReference type="Proteomes" id="UP000184112"/>
    </source>
</evidence>
<gene>
    <name evidence="1" type="ORF">SAMN05444388_105222</name>
</gene>
<dbReference type="Gene3D" id="2.60.40.1120">
    <property type="entry name" value="Carboxypeptidase-like, regulatory domain"/>
    <property type="match status" value="1"/>
</dbReference>
<dbReference type="AlphaFoldDB" id="A0A1M5P3R0"/>
<sequence length="110" mass="13065">MKFKFKYIFLIVLLSGCTNNKFFGYVYDYDTEKPIKDVQVNINGITTQTDSTGYFSAKIKSNKDCIILLQKEEYEVKKVYRRPDSLGMFSKRNLKKHKIYLFKEESEFSK</sequence>
<dbReference type="EMBL" id="FQWH01000005">
    <property type="protein sequence ID" value="SHG96365.1"/>
    <property type="molecule type" value="Genomic_DNA"/>
</dbReference>
<proteinExistence type="predicted"/>
<dbReference type="InterPro" id="IPR008969">
    <property type="entry name" value="CarboxyPept-like_regulatory"/>
</dbReference>
<dbReference type="PROSITE" id="PS51257">
    <property type="entry name" value="PROKAR_LIPOPROTEIN"/>
    <property type="match status" value="1"/>
</dbReference>
<name>A0A1M5P3R0_FLAJO</name>
<evidence type="ECO:0008006" key="3">
    <source>
        <dbReference type="Google" id="ProtNLM"/>
    </source>
</evidence>
<accession>A0A1M5P3R0</accession>